<proteinExistence type="predicted"/>
<organism evidence="1">
    <name type="scientific">Arundo donax</name>
    <name type="common">Giant reed</name>
    <name type="synonym">Donax arundinaceus</name>
    <dbReference type="NCBI Taxonomy" id="35708"/>
    <lineage>
        <taxon>Eukaryota</taxon>
        <taxon>Viridiplantae</taxon>
        <taxon>Streptophyta</taxon>
        <taxon>Embryophyta</taxon>
        <taxon>Tracheophyta</taxon>
        <taxon>Spermatophyta</taxon>
        <taxon>Magnoliopsida</taxon>
        <taxon>Liliopsida</taxon>
        <taxon>Poales</taxon>
        <taxon>Poaceae</taxon>
        <taxon>PACMAD clade</taxon>
        <taxon>Arundinoideae</taxon>
        <taxon>Arundineae</taxon>
        <taxon>Arundo</taxon>
    </lineage>
</organism>
<reference evidence="1" key="1">
    <citation type="submission" date="2014-09" db="EMBL/GenBank/DDBJ databases">
        <authorList>
            <person name="Magalhaes I.L.F."/>
            <person name="Oliveira U."/>
            <person name="Santos F.R."/>
            <person name="Vidigal T.H.D.A."/>
            <person name="Brescovit A.D."/>
            <person name="Santos A.J."/>
        </authorList>
    </citation>
    <scope>NUCLEOTIDE SEQUENCE</scope>
    <source>
        <tissue evidence="1">Shoot tissue taken approximately 20 cm above the soil surface</tissue>
    </source>
</reference>
<sequence length="19" mass="2077">MLCSPFASLRMRLCCGGCK</sequence>
<reference evidence="1" key="2">
    <citation type="journal article" date="2015" name="Data Brief">
        <title>Shoot transcriptome of the giant reed, Arundo donax.</title>
        <authorList>
            <person name="Barrero R.A."/>
            <person name="Guerrero F.D."/>
            <person name="Moolhuijzen P."/>
            <person name="Goolsby J.A."/>
            <person name="Tidwell J."/>
            <person name="Bellgard S.E."/>
            <person name="Bellgard M.I."/>
        </authorList>
    </citation>
    <scope>NUCLEOTIDE SEQUENCE</scope>
    <source>
        <tissue evidence="1">Shoot tissue taken approximately 20 cm above the soil surface</tissue>
    </source>
</reference>
<name>A0A0A8Y853_ARUDO</name>
<protein>
    <submittedName>
        <fullName evidence="1">Uncharacterized protein</fullName>
    </submittedName>
</protein>
<evidence type="ECO:0000313" key="1">
    <source>
        <dbReference type="EMBL" id="JAD19902.1"/>
    </source>
</evidence>
<dbReference type="EMBL" id="GBRH01277993">
    <property type="protein sequence ID" value="JAD19902.1"/>
    <property type="molecule type" value="Transcribed_RNA"/>
</dbReference>
<dbReference type="AlphaFoldDB" id="A0A0A8Y853"/>
<accession>A0A0A8Y853</accession>